<evidence type="ECO:0000313" key="1">
    <source>
        <dbReference type="EMBL" id="KAF1964174.1"/>
    </source>
</evidence>
<protein>
    <submittedName>
        <fullName evidence="1">Uncharacterized protein</fullName>
    </submittedName>
</protein>
<name>A0A6A5UHQ4_9PLEO</name>
<keyword evidence="2" id="KW-1185">Reference proteome</keyword>
<evidence type="ECO:0000313" key="2">
    <source>
        <dbReference type="Proteomes" id="UP000800036"/>
    </source>
</evidence>
<sequence length="410" mass="46333">MFLDVNQYYYYYYLLVTRSREPKQSNHDGVIPRKSEQLDRLNKQPILRIPIAPILYPSTFISLPTAANQAYCHLRKFAIATKKPRRKRIPANKHAYYRCRARKHCHTVNFRGHCLLEPRCLHQAPTSKRRPFCSWRFNTRDPLVGEENPAGWRSLGHIYMTTDDPELEKDGGLVGHVGVTRDLRTAVYEDFKGPDWCRRVEAYRAEQALLGAAQDVRATYGPVSHPSLSAPEPYDHHGFNFQATYGPAFHPSVSVAEPYDHYGFNPQAIYGPASHPSVGAPARYDHHGFNPQATYGPASDPPIRPPARYDHHGFNPQVIYGPASPNLAGSPACANKRIQNEAEAQAVLVQEVHDLLVSGINKEDDAMMRDPEGFQAKFEADFEADFKASINLLDRKLCEPDPEACSRLET</sequence>
<dbReference type="EMBL" id="ML976801">
    <property type="protein sequence ID" value="KAF1964174.1"/>
    <property type="molecule type" value="Genomic_DNA"/>
</dbReference>
<gene>
    <name evidence="1" type="ORF">BU23DRAFT_633146</name>
</gene>
<reference evidence="1" key="1">
    <citation type="journal article" date="2020" name="Stud. Mycol.">
        <title>101 Dothideomycetes genomes: a test case for predicting lifestyles and emergence of pathogens.</title>
        <authorList>
            <person name="Haridas S."/>
            <person name="Albert R."/>
            <person name="Binder M."/>
            <person name="Bloem J."/>
            <person name="Labutti K."/>
            <person name="Salamov A."/>
            <person name="Andreopoulos B."/>
            <person name="Baker S."/>
            <person name="Barry K."/>
            <person name="Bills G."/>
            <person name="Bluhm B."/>
            <person name="Cannon C."/>
            <person name="Castanera R."/>
            <person name="Culley D."/>
            <person name="Daum C."/>
            <person name="Ezra D."/>
            <person name="Gonzalez J."/>
            <person name="Henrissat B."/>
            <person name="Kuo A."/>
            <person name="Liang C."/>
            <person name="Lipzen A."/>
            <person name="Lutzoni F."/>
            <person name="Magnuson J."/>
            <person name="Mondo S."/>
            <person name="Nolan M."/>
            <person name="Ohm R."/>
            <person name="Pangilinan J."/>
            <person name="Park H.-J."/>
            <person name="Ramirez L."/>
            <person name="Alfaro M."/>
            <person name="Sun H."/>
            <person name="Tritt A."/>
            <person name="Yoshinaga Y."/>
            <person name="Zwiers L.-H."/>
            <person name="Turgeon B."/>
            <person name="Goodwin S."/>
            <person name="Spatafora J."/>
            <person name="Crous P."/>
            <person name="Grigoriev I."/>
        </authorList>
    </citation>
    <scope>NUCLEOTIDE SEQUENCE</scope>
    <source>
        <strain evidence="1">CBS 107.79</strain>
    </source>
</reference>
<proteinExistence type="predicted"/>
<dbReference type="Proteomes" id="UP000800036">
    <property type="component" value="Unassembled WGS sequence"/>
</dbReference>
<dbReference type="AlphaFoldDB" id="A0A6A5UHQ4"/>
<organism evidence="1 2">
    <name type="scientific">Bimuria novae-zelandiae CBS 107.79</name>
    <dbReference type="NCBI Taxonomy" id="1447943"/>
    <lineage>
        <taxon>Eukaryota</taxon>
        <taxon>Fungi</taxon>
        <taxon>Dikarya</taxon>
        <taxon>Ascomycota</taxon>
        <taxon>Pezizomycotina</taxon>
        <taxon>Dothideomycetes</taxon>
        <taxon>Pleosporomycetidae</taxon>
        <taxon>Pleosporales</taxon>
        <taxon>Massarineae</taxon>
        <taxon>Didymosphaeriaceae</taxon>
        <taxon>Bimuria</taxon>
    </lineage>
</organism>
<accession>A0A6A5UHQ4</accession>